<gene>
    <name evidence="2" type="ORF">HMPREF9249_02267</name>
</gene>
<proteinExistence type="predicted"/>
<sequence>MTNMSILKLGLLVEHYQTEVKSNGHSLTPSDHLIKREVIYLIMDIHDYVELITLALWVISVVGIGILSRVHFKNKRLEQFRNTADNLMKSYVRLYDKENLSDEQKINRVGNAVVNSLEAKGFKLNKQEVQDIFAEVAKQMDEQTQDK</sequence>
<dbReference type="EMBL" id="AGZG01000108">
    <property type="protein sequence ID" value="EKB62597.1"/>
    <property type="molecule type" value="Genomic_DNA"/>
</dbReference>
<protein>
    <recommendedName>
        <fullName evidence="4">Helveticin</fullName>
    </recommendedName>
</protein>
<feature type="transmembrane region" description="Helical" evidence="1">
    <location>
        <begin position="51"/>
        <end position="72"/>
    </location>
</feature>
<keyword evidence="1" id="KW-1133">Transmembrane helix</keyword>
<accession>K1MEA5</accession>
<keyword evidence="1" id="KW-0812">Transmembrane</keyword>
<evidence type="ECO:0000256" key="1">
    <source>
        <dbReference type="SAM" id="Phobius"/>
    </source>
</evidence>
<dbReference type="Proteomes" id="UP000004722">
    <property type="component" value="Unassembled WGS sequence"/>
</dbReference>
<dbReference type="AlphaFoldDB" id="K1MEA5"/>
<keyword evidence="1" id="KW-0472">Membrane</keyword>
<dbReference type="HOGENOM" id="CLU_147944_0_0_9"/>
<organism evidence="2 3">
    <name type="scientific">Lactobacillus crispatus FB077-07</name>
    <dbReference type="NCBI Taxonomy" id="883092"/>
    <lineage>
        <taxon>Bacteria</taxon>
        <taxon>Bacillati</taxon>
        <taxon>Bacillota</taxon>
        <taxon>Bacilli</taxon>
        <taxon>Lactobacillales</taxon>
        <taxon>Lactobacillaceae</taxon>
        <taxon>Lactobacillus</taxon>
    </lineage>
</organism>
<evidence type="ECO:0000313" key="2">
    <source>
        <dbReference type="EMBL" id="EKB62597.1"/>
    </source>
</evidence>
<name>K1MEA5_9LACO</name>
<reference evidence="2 3" key="1">
    <citation type="submission" date="2012-07" db="EMBL/GenBank/DDBJ databases">
        <title>The Genome Sequence of Lactobacillus crispatus FB077-07.</title>
        <authorList>
            <consortium name="The Broad Institute Genome Sequencing Platform"/>
            <person name="Earl A."/>
            <person name="Ward D."/>
            <person name="Feldgarden M."/>
            <person name="Gevers D."/>
            <person name="Saerens B."/>
            <person name="Vaneechoutte M."/>
            <person name="Walker B."/>
            <person name="Young S.K."/>
            <person name="Zeng Q."/>
            <person name="Gargeya S."/>
            <person name="Fitzgerald M."/>
            <person name="Haas B."/>
            <person name="Abouelleil A."/>
            <person name="Alvarado L."/>
            <person name="Arachchi H.M."/>
            <person name="Berlin A.M."/>
            <person name="Chapman S.B."/>
            <person name="Goldberg J."/>
            <person name="Griggs A."/>
            <person name="Gujja S."/>
            <person name="Hansen M."/>
            <person name="Howarth C."/>
            <person name="Imamovic A."/>
            <person name="Larimer J."/>
            <person name="McCowen C."/>
            <person name="Montmayeur A."/>
            <person name="Murphy C."/>
            <person name="Neiman D."/>
            <person name="Pearson M."/>
            <person name="Priest M."/>
            <person name="Roberts A."/>
            <person name="Saif S."/>
            <person name="Shea T."/>
            <person name="Sisk P."/>
            <person name="Sykes S."/>
            <person name="Wortman J."/>
            <person name="Nusbaum C."/>
            <person name="Birren B."/>
        </authorList>
    </citation>
    <scope>NUCLEOTIDE SEQUENCE [LARGE SCALE GENOMIC DNA]</scope>
    <source>
        <strain evidence="2 3">FB077-07</strain>
    </source>
</reference>
<evidence type="ECO:0000313" key="3">
    <source>
        <dbReference type="Proteomes" id="UP000004722"/>
    </source>
</evidence>
<comment type="caution">
    <text evidence="2">The sequence shown here is derived from an EMBL/GenBank/DDBJ whole genome shotgun (WGS) entry which is preliminary data.</text>
</comment>
<evidence type="ECO:0008006" key="4">
    <source>
        <dbReference type="Google" id="ProtNLM"/>
    </source>
</evidence>
<dbReference type="PATRIC" id="fig|883092.3.peg.2248"/>